<keyword evidence="1" id="KW-0547">Nucleotide-binding</keyword>
<dbReference type="GO" id="GO:0000166">
    <property type="term" value="F:nucleotide binding"/>
    <property type="evidence" value="ECO:0007669"/>
    <property type="project" value="UniProtKB-KW"/>
</dbReference>
<evidence type="ECO:0000256" key="5">
    <source>
        <dbReference type="ARBA" id="ARBA00045658"/>
    </source>
</evidence>
<dbReference type="InterPro" id="IPR011629">
    <property type="entry name" value="CobW-like_C"/>
</dbReference>
<name>Q07PF7_RHOP5</name>
<dbReference type="InterPro" id="IPR012824">
    <property type="entry name" value="CobW"/>
</dbReference>
<proteinExistence type="inferred from homology"/>
<protein>
    <submittedName>
        <fullName evidence="8">Cobalamin biosynthesis protein CobW</fullName>
    </submittedName>
</protein>
<dbReference type="CDD" id="cd03112">
    <property type="entry name" value="CobW-like"/>
    <property type="match status" value="1"/>
</dbReference>
<evidence type="ECO:0000256" key="2">
    <source>
        <dbReference type="ARBA" id="ARBA00022801"/>
    </source>
</evidence>
<gene>
    <name evidence="8" type="ordered locus">RPE_2235</name>
</gene>
<dbReference type="InterPro" id="IPR003495">
    <property type="entry name" value="CobW/HypB/UreG_nucleotide-bd"/>
</dbReference>
<dbReference type="GO" id="GO:0016787">
    <property type="term" value="F:hydrolase activity"/>
    <property type="evidence" value="ECO:0007669"/>
    <property type="project" value="UniProtKB-KW"/>
</dbReference>
<dbReference type="PANTHER" id="PTHR13748:SF62">
    <property type="entry name" value="COBW DOMAIN-CONTAINING PROTEIN"/>
    <property type="match status" value="1"/>
</dbReference>
<dbReference type="PANTHER" id="PTHR13748">
    <property type="entry name" value="COBW-RELATED"/>
    <property type="match status" value="1"/>
</dbReference>
<dbReference type="AlphaFoldDB" id="Q07PF7"/>
<evidence type="ECO:0000256" key="4">
    <source>
        <dbReference type="ARBA" id="ARBA00034320"/>
    </source>
</evidence>
<evidence type="ECO:0000256" key="3">
    <source>
        <dbReference type="ARBA" id="ARBA00023186"/>
    </source>
</evidence>
<dbReference type="eggNOG" id="COG0523">
    <property type="taxonomic scope" value="Bacteria"/>
</dbReference>
<dbReference type="Pfam" id="PF02492">
    <property type="entry name" value="cobW"/>
    <property type="match status" value="1"/>
</dbReference>
<evidence type="ECO:0000256" key="6">
    <source>
        <dbReference type="ARBA" id="ARBA00049117"/>
    </source>
</evidence>
<keyword evidence="2" id="KW-0378">Hydrolase</keyword>
<dbReference type="STRING" id="316055.RPE_2235"/>
<comment type="similarity">
    <text evidence="4">Belongs to the SIMIBI class G3E GTPase family. ZNG1 subfamily.</text>
</comment>
<dbReference type="InterPro" id="IPR051316">
    <property type="entry name" value="Zinc-reg_GTPase_activator"/>
</dbReference>
<dbReference type="SUPFAM" id="SSF90002">
    <property type="entry name" value="Hypothetical protein YjiA, C-terminal domain"/>
    <property type="match status" value="1"/>
</dbReference>
<evidence type="ECO:0000313" key="8">
    <source>
        <dbReference type="EMBL" id="ABJ06177.1"/>
    </source>
</evidence>
<evidence type="ECO:0000256" key="1">
    <source>
        <dbReference type="ARBA" id="ARBA00022741"/>
    </source>
</evidence>
<evidence type="ECO:0000259" key="7">
    <source>
        <dbReference type="SMART" id="SM00833"/>
    </source>
</evidence>
<comment type="function">
    <text evidence="5">Zinc chaperone that directly transfers zinc cofactor to target proteins, thereby activating them. Zinc is transferred from the CXCC motif in the GTPase domain to the zinc binding site in target proteins in a process requiring GTP hydrolysis.</text>
</comment>
<feature type="domain" description="CobW C-terminal" evidence="7">
    <location>
        <begin position="250"/>
        <end position="340"/>
    </location>
</feature>
<dbReference type="Gene3D" id="3.40.50.300">
    <property type="entry name" value="P-loop containing nucleotide triphosphate hydrolases"/>
    <property type="match status" value="1"/>
</dbReference>
<dbReference type="GO" id="GO:0005737">
    <property type="term" value="C:cytoplasm"/>
    <property type="evidence" value="ECO:0007669"/>
    <property type="project" value="TreeGrafter"/>
</dbReference>
<dbReference type="GO" id="GO:0009236">
    <property type="term" value="P:cobalamin biosynthetic process"/>
    <property type="evidence" value="ECO:0007669"/>
    <property type="project" value="InterPro"/>
</dbReference>
<reference evidence="8" key="1">
    <citation type="submission" date="2006-09" db="EMBL/GenBank/DDBJ databases">
        <title>Complete sequence of Rhodopseudomonas palustris BisA53.</title>
        <authorList>
            <consortium name="US DOE Joint Genome Institute"/>
            <person name="Copeland A."/>
            <person name="Lucas S."/>
            <person name="Lapidus A."/>
            <person name="Barry K."/>
            <person name="Detter J.C."/>
            <person name="Glavina del Rio T."/>
            <person name="Hammon N."/>
            <person name="Israni S."/>
            <person name="Dalin E."/>
            <person name="Tice H."/>
            <person name="Pitluck S."/>
            <person name="Chain P."/>
            <person name="Malfatti S."/>
            <person name="Shin M."/>
            <person name="Vergez L."/>
            <person name="Schmutz J."/>
            <person name="Larimer F."/>
            <person name="Land M."/>
            <person name="Hauser L."/>
            <person name="Pelletier D.A."/>
            <person name="Kyrpides N."/>
            <person name="Kim E."/>
            <person name="Harwood C.S."/>
            <person name="Oda Y."/>
            <person name="Richardson P."/>
        </authorList>
    </citation>
    <scope>NUCLEOTIDE SEQUENCE [LARGE SCALE GENOMIC DNA]</scope>
    <source>
        <strain evidence="8">BisA53</strain>
    </source>
</reference>
<dbReference type="HOGENOM" id="CLU_017452_1_0_5"/>
<comment type="catalytic activity">
    <reaction evidence="6">
        <text>GTP + H2O = GDP + phosphate + H(+)</text>
        <dbReference type="Rhea" id="RHEA:19669"/>
        <dbReference type="ChEBI" id="CHEBI:15377"/>
        <dbReference type="ChEBI" id="CHEBI:15378"/>
        <dbReference type="ChEBI" id="CHEBI:37565"/>
        <dbReference type="ChEBI" id="CHEBI:43474"/>
        <dbReference type="ChEBI" id="CHEBI:58189"/>
    </reaction>
    <physiologicalReaction direction="left-to-right" evidence="6">
        <dbReference type="Rhea" id="RHEA:19670"/>
    </physiologicalReaction>
</comment>
<dbReference type="SMART" id="SM00833">
    <property type="entry name" value="CobW_C"/>
    <property type="match status" value="1"/>
</dbReference>
<dbReference type="EMBL" id="CP000463">
    <property type="protein sequence ID" value="ABJ06177.1"/>
    <property type="molecule type" value="Genomic_DNA"/>
</dbReference>
<sequence length="340" mass="35849">MTRRIPVTVLTGFLGAGKTTLLRSLLEASHGRRIAVIVNEFGDAGFDGGLLSECGAPACAPGDVIELTNGCICCTVADDFLPAMEKLLARTPSLDAIVIETSGLALPQPLLKAFAWPAVKTRATVDGVVTLVDALALSQGRVTLDDPALDAQRAADPALVHDDPVEEVFEDQLACADLVVLSKSDLVEAAALDAIEQKLGALLRPGVRMVRSHGVLPPELLIGLDAVAEDDLAARQGHHAEGEEHDHDDFRSIVVTPSRVADIETMQQRLRETLALPGVLRVKGHARVDGKQAAIVVQAVGDRVELAFARPDAARAEHLVVIGLKAFDADAVQRVLAGAA</sequence>
<dbReference type="NCBIfam" id="TIGR02475">
    <property type="entry name" value="CobW"/>
    <property type="match status" value="1"/>
</dbReference>
<dbReference type="InterPro" id="IPR027417">
    <property type="entry name" value="P-loop_NTPase"/>
</dbReference>
<keyword evidence="3" id="KW-0143">Chaperone</keyword>
<dbReference type="KEGG" id="rpe:RPE_2235"/>
<organism evidence="8">
    <name type="scientific">Rhodopseudomonas palustris (strain BisA53)</name>
    <dbReference type="NCBI Taxonomy" id="316055"/>
    <lineage>
        <taxon>Bacteria</taxon>
        <taxon>Pseudomonadati</taxon>
        <taxon>Pseudomonadota</taxon>
        <taxon>Alphaproteobacteria</taxon>
        <taxon>Hyphomicrobiales</taxon>
        <taxon>Nitrobacteraceae</taxon>
        <taxon>Rhodopseudomonas</taxon>
    </lineage>
</organism>
<dbReference type="Gene3D" id="3.30.1220.10">
    <property type="entry name" value="CobW-like, C-terminal domain"/>
    <property type="match status" value="1"/>
</dbReference>
<dbReference type="OrthoDB" id="9808822at2"/>
<accession>Q07PF7</accession>
<dbReference type="InterPro" id="IPR036627">
    <property type="entry name" value="CobW-likC_sf"/>
</dbReference>
<dbReference type="SUPFAM" id="SSF52540">
    <property type="entry name" value="P-loop containing nucleoside triphosphate hydrolases"/>
    <property type="match status" value="1"/>
</dbReference>
<dbReference type="Pfam" id="PF07683">
    <property type="entry name" value="CobW_C"/>
    <property type="match status" value="1"/>
</dbReference>